<dbReference type="Proteomes" id="UP001596472">
    <property type="component" value="Unassembled WGS sequence"/>
</dbReference>
<evidence type="ECO:0008006" key="3">
    <source>
        <dbReference type="Google" id="ProtNLM"/>
    </source>
</evidence>
<dbReference type="RefSeq" id="WP_379712086.1">
    <property type="nucleotide sequence ID" value="NZ_JBHTBS010000004.1"/>
</dbReference>
<dbReference type="EMBL" id="JBHTBS010000004">
    <property type="protein sequence ID" value="MFC7337627.1"/>
    <property type="molecule type" value="Genomic_DNA"/>
</dbReference>
<comment type="caution">
    <text evidence="1">The sequence shown here is derived from an EMBL/GenBank/DDBJ whole genome shotgun (WGS) entry which is preliminary data.</text>
</comment>
<sequence length="67" mass="7604">MNAATIEKELIALSPEQQDRISAFLVFLRLKRDGLLEEVSSRLNDGNSENWVLWEELESEEDTGNPG</sequence>
<organism evidence="1 2">
    <name type="scientific">Haloferula chungangensis</name>
    <dbReference type="NCBI Taxonomy" id="1048331"/>
    <lineage>
        <taxon>Bacteria</taxon>
        <taxon>Pseudomonadati</taxon>
        <taxon>Verrucomicrobiota</taxon>
        <taxon>Verrucomicrobiia</taxon>
        <taxon>Verrucomicrobiales</taxon>
        <taxon>Verrucomicrobiaceae</taxon>
        <taxon>Haloferula</taxon>
    </lineage>
</organism>
<evidence type="ECO:0000313" key="2">
    <source>
        <dbReference type="Proteomes" id="UP001596472"/>
    </source>
</evidence>
<proteinExistence type="predicted"/>
<keyword evidence="2" id="KW-1185">Reference proteome</keyword>
<reference evidence="2" key="1">
    <citation type="journal article" date="2019" name="Int. J. Syst. Evol. Microbiol.">
        <title>The Global Catalogue of Microorganisms (GCM) 10K type strain sequencing project: providing services to taxonomists for standard genome sequencing and annotation.</title>
        <authorList>
            <consortium name="The Broad Institute Genomics Platform"/>
            <consortium name="The Broad Institute Genome Sequencing Center for Infectious Disease"/>
            <person name="Wu L."/>
            <person name="Ma J."/>
        </authorList>
    </citation>
    <scope>NUCLEOTIDE SEQUENCE [LARGE SCALE GENOMIC DNA]</scope>
    <source>
        <strain evidence="2">CGMCC 4.1467</strain>
    </source>
</reference>
<accession>A0ABW2L5N8</accession>
<gene>
    <name evidence="1" type="ORF">ACFQY0_10600</name>
</gene>
<evidence type="ECO:0000313" key="1">
    <source>
        <dbReference type="EMBL" id="MFC7337627.1"/>
    </source>
</evidence>
<name>A0ABW2L5N8_9BACT</name>
<protein>
    <recommendedName>
        <fullName evidence="3">DUF2281 domain-containing protein</fullName>
    </recommendedName>
</protein>